<dbReference type="Gramene" id="rna-AYBTSS11_LOCUS16478">
    <property type="protein sequence ID" value="CAJ1956098.1"/>
    <property type="gene ID" value="gene-AYBTSS11_LOCUS16478"/>
</dbReference>
<organism evidence="1 2">
    <name type="scientific">Sphenostylis stenocarpa</name>
    <dbReference type="NCBI Taxonomy" id="92480"/>
    <lineage>
        <taxon>Eukaryota</taxon>
        <taxon>Viridiplantae</taxon>
        <taxon>Streptophyta</taxon>
        <taxon>Embryophyta</taxon>
        <taxon>Tracheophyta</taxon>
        <taxon>Spermatophyta</taxon>
        <taxon>Magnoliopsida</taxon>
        <taxon>eudicotyledons</taxon>
        <taxon>Gunneridae</taxon>
        <taxon>Pentapetalae</taxon>
        <taxon>rosids</taxon>
        <taxon>fabids</taxon>
        <taxon>Fabales</taxon>
        <taxon>Fabaceae</taxon>
        <taxon>Papilionoideae</taxon>
        <taxon>50 kb inversion clade</taxon>
        <taxon>NPAAA clade</taxon>
        <taxon>indigoferoid/millettioid clade</taxon>
        <taxon>Phaseoleae</taxon>
        <taxon>Sphenostylis</taxon>
    </lineage>
</organism>
<dbReference type="Proteomes" id="UP001189624">
    <property type="component" value="Chromosome 5"/>
</dbReference>
<proteinExistence type="predicted"/>
<evidence type="ECO:0000313" key="2">
    <source>
        <dbReference type="Proteomes" id="UP001189624"/>
    </source>
</evidence>
<dbReference type="AlphaFoldDB" id="A0AA86VHZ0"/>
<protein>
    <submittedName>
        <fullName evidence="1">Uncharacterized protein</fullName>
    </submittedName>
</protein>
<evidence type="ECO:0000313" key="1">
    <source>
        <dbReference type="EMBL" id="CAJ1956098.1"/>
    </source>
</evidence>
<dbReference type="EMBL" id="OY731402">
    <property type="protein sequence ID" value="CAJ1956098.1"/>
    <property type="molecule type" value="Genomic_DNA"/>
</dbReference>
<name>A0AA86VHZ0_9FABA</name>
<sequence length="138" mass="15754">MKRYVVRLTRMERLMAKFGEKEMKFYLARFVERIKLLGKISFEVKWESVMEVGLKVNVMGPASSETFPFSIGSITTALLMEEEPEASQLNFGLPRTVTVGAFLVRGSFDSGRRTRVMPFARERVISCVHKGVGLSRQR</sequence>
<accession>A0AA86VHZ0</accession>
<keyword evidence="2" id="KW-1185">Reference proteome</keyword>
<gene>
    <name evidence="1" type="ORF">AYBTSS11_LOCUS16478</name>
</gene>
<reference evidence="1" key="1">
    <citation type="submission" date="2023-10" db="EMBL/GenBank/DDBJ databases">
        <authorList>
            <person name="Domelevo Entfellner J.-B."/>
        </authorList>
    </citation>
    <scope>NUCLEOTIDE SEQUENCE</scope>
</reference>